<dbReference type="InterPro" id="IPR012936">
    <property type="entry name" value="Erv_C"/>
</dbReference>
<dbReference type="OMA" id="MTNHYLR"/>
<evidence type="ECO:0000259" key="9">
    <source>
        <dbReference type="Pfam" id="PF13850"/>
    </source>
</evidence>
<dbReference type="PANTHER" id="PTHR10984">
    <property type="entry name" value="ENDOPLASMIC RETICULUM-GOLGI INTERMEDIATE COMPARTMENT PROTEIN"/>
    <property type="match status" value="1"/>
</dbReference>
<proteinExistence type="inferred from homology"/>
<evidence type="ECO:0000256" key="6">
    <source>
        <dbReference type="SAM" id="Coils"/>
    </source>
</evidence>
<protein>
    <recommendedName>
        <fullName evidence="12">Endoplasmic reticulum vesicle transporter C-terminal domain-containing protein</fullName>
    </recommendedName>
</protein>
<name>A0A8R1DS39_CAEJA</name>
<organism evidence="10 11">
    <name type="scientific">Caenorhabditis japonica</name>
    <dbReference type="NCBI Taxonomy" id="281687"/>
    <lineage>
        <taxon>Eukaryota</taxon>
        <taxon>Metazoa</taxon>
        <taxon>Ecdysozoa</taxon>
        <taxon>Nematoda</taxon>
        <taxon>Chromadorea</taxon>
        <taxon>Rhabditida</taxon>
        <taxon>Rhabditina</taxon>
        <taxon>Rhabditomorpha</taxon>
        <taxon>Rhabditoidea</taxon>
        <taxon>Rhabditidae</taxon>
        <taxon>Peloderinae</taxon>
        <taxon>Caenorhabditis</taxon>
    </lineage>
</organism>
<feature type="coiled-coil region" evidence="6">
    <location>
        <begin position="159"/>
        <end position="191"/>
    </location>
</feature>
<evidence type="ECO:0008006" key="12">
    <source>
        <dbReference type="Google" id="ProtNLM"/>
    </source>
</evidence>
<evidence type="ECO:0000256" key="7">
    <source>
        <dbReference type="SAM" id="Phobius"/>
    </source>
</evidence>
<keyword evidence="11" id="KW-1185">Reference proteome</keyword>
<evidence type="ECO:0000259" key="8">
    <source>
        <dbReference type="Pfam" id="PF07970"/>
    </source>
</evidence>
<dbReference type="GO" id="GO:0006888">
    <property type="term" value="P:endoplasmic reticulum to Golgi vesicle-mediated transport"/>
    <property type="evidence" value="ECO:0007669"/>
    <property type="project" value="TreeGrafter"/>
</dbReference>
<evidence type="ECO:0000313" key="11">
    <source>
        <dbReference type="Proteomes" id="UP000005237"/>
    </source>
</evidence>
<dbReference type="InterPro" id="IPR039542">
    <property type="entry name" value="Erv_N"/>
</dbReference>
<feature type="domain" description="Endoplasmic reticulum vesicle transporter C-terminal" evidence="8">
    <location>
        <begin position="222"/>
        <end position="380"/>
    </location>
</feature>
<dbReference type="InterPro" id="IPR045888">
    <property type="entry name" value="Erv"/>
</dbReference>
<feature type="domain" description="Endoplasmic reticulum vesicle transporter N-terminal" evidence="9">
    <location>
        <begin position="19"/>
        <end position="98"/>
    </location>
</feature>
<comment type="similarity">
    <text evidence="2">Belongs to the ERGIC family.</text>
</comment>
<dbReference type="GO" id="GO:0006890">
    <property type="term" value="P:retrograde vesicle-mediated transport, Golgi to endoplasmic reticulum"/>
    <property type="evidence" value="ECO:0007669"/>
    <property type="project" value="TreeGrafter"/>
</dbReference>
<dbReference type="PANTHER" id="PTHR10984:SF30">
    <property type="entry name" value="ENDOPLASMIC RETICULUM-GOLGI INTERMEDIATE COMPARTMENT PROTEIN 2"/>
    <property type="match status" value="1"/>
</dbReference>
<dbReference type="Proteomes" id="UP000005237">
    <property type="component" value="Unassembled WGS sequence"/>
</dbReference>
<dbReference type="Pfam" id="PF13850">
    <property type="entry name" value="ERGIC_N"/>
    <property type="match status" value="1"/>
</dbReference>
<feature type="transmembrane region" description="Helical" evidence="7">
    <location>
        <begin position="41"/>
        <end position="62"/>
    </location>
</feature>
<reference evidence="10" key="2">
    <citation type="submission" date="2022-06" db="UniProtKB">
        <authorList>
            <consortium name="EnsemblMetazoa"/>
        </authorList>
    </citation>
    <scope>IDENTIFICATION</scope>
    <source>
        <strain evidence="10">DF5081</strain>
    </source>
</reference>
<evidence type="ECO:0000256" key="1">
    <source>
        <dbReference type="ARBA" id="ARBA00004457"/>
    </source>
</evidence>
<evidence type="ECO:0000256" key="2">
    <source>
        <dbReference type="ARBA" id="ARBA00005648"/>
    </source>
</evidence>
<comment type="subcellular location">
    <subcellularLocation>
        <location evidence="1">Endoplasmic reticulum-Golgi intermediate compartment membrane</location>
        <topology evidence="1">Multi-pass membrane protein</topology>
    </subcellularLocation>
</comment>
<dbReference type="AlphaFoldDB" id="A0A8R1DS39"/>
<evidence type="ECO:0000256" key="3">
    <source>
        <dbReference type="ARBA" id="ARBA00022692"/>
    </source>
</evidence>
<dbReference type="EnsemblMetazoa" id="CJA09269.1">
    <property type="protein sequence ID" value="CJA09269.1"/>
    <property type="gene ID" value="WBGene00128473"/>
</dbReference>
<dbReference type="GO" id="GO:0033116">
    <property type="term" value="C:endoplasmic reticulum-Golgi intermediate compartment membrane"/>
    <property type="evidence" value="ECO:0007669"/>
    <property type="project" value="UniProtKB-SubCell"/>
</dbReference>
<dbReference type="GO" id="GO:0030134">
    <property type="term" value="C:COPII-coated ER to Golgi transport vesicle"/>
    <property type="evidence" value="ECO:0007669"/>
    <property type="project" value="TreeGrafter"/>
</dbReference>
<keyword evidence="6" id="KW-0175">Coiled coil</keyword>
<keyword evidence="5 7" id="KW-0472">Membrane</keyword>
<evidence type="ECO:0000256" key="4">
    <source>
        <dbReference type="ARBA" id="ARBA00022989"/>
    </source>
</evidence>
<keyword evidence="4 7" id="KW-1133">Transmembrane helix</keyword>
<evidence type="ECO:0000313" key="10">
    <source>
        <dbReference type="EnsemblMetazoa" id="CJA09269.1"/>
    </source>
</evidence>
<accession>A0A8R1DS39</accession>
<keyword evidence="3 7" id="KW-0812">Transmembrane</keyword>
<reference evidence="11" key="1">
    <citation type="submission" date="2010-08" db="EMBL/GenBank/DDBJ databases">
        <authorList>
            <consortium name="Caenorhabditis japonica Sequencing Consortium"/>
            <person name="Wilson R.K."/>
        </authorList>
    </citation>
    <scope>NUCLEOTIDE SEQUENCE [LARGE SCALE GENOMIC DNA]</scope>
    <source>
        <strain evidence="11">DF5081</strain>
    </source>
</reference>
<evidence type="ECO:0000256" key="5">
    <source>
        <dbReference type="ARBA" id="ARBA00023136"/>
    </source>
</evidence>
<sequence>MTFGSSEIRQRKGISRIVENFDIFEKVVENVKEEKKVSSGAISVFCFIIIFALFCSETYSFAYSRKLDYRFTLDTESEEMPLLDMDIIIATPCNILQVVSTSEQNTSDMDGLLKRSIQKSPTRFEFTDEEQMYWTVLRHAHNRFNQNGKRALEELEYVDDDIETHLENLANEKQEAEAEHLKKLRMEQNKNKPKGTGQIMFLVSNGMGMFQLLADTNVDGAEGDACRLHGKFRVRKGQEEKIVMSINNPLIMFGQHDNQSGNISHRIEKFNFGPRIPGLVTPLAGAEHISASGQDIYRYFIKVVPTKVYGYFGYTMSYQYSVTFLKKKLKDGEHSHGGILFEYEFSANVIEIRRSSVTLISYLTRICSILGGVYATSTIVNNIVQFVFSFLYQDNDGLKVVQKSCDSFEDSLLVEPISSYAVKTNMSVH</sequence>
<dbReference type="Pfam" id="PF07970">
    <property type="entry name" value="COPIIcoated_ERV"/>
    <property type="match status" value="1"/>
</dbReference>
<dbReference type="GO" id="GO:0005783">
    <property type="term" value="C:endoplasmic reticulum"/>
    <property type="evidence" value="ECO:0007669"/>
    <property type="project" value="TreeGrafter"/>
</dbReference>